<dbReference type="Proteomes" id="UP000320431">
    <property type="component" value="Unassembled WGS sequence"/>
</dbReference>
<gene>
    <name evidence="1" type="ORF">FKV24_013920</name>
</gene>
<name>A0A508AGV8_9GAMM</name>
<dbReference type="EMBL" id="VICD02000239">
    <property type="protein sequence ID" value="KAB8174010.1"/>
    <property type="molecule type" value="Genomic_DNA"/>
</dbReference>
<accession>A0A508AGV8</accession>
<organism evidence="1 2">
    <name type="scientific">Marilutibacter maris</name>
    <dbReference type="NCBI Taxonomy" id="1605891"/>
    <lineage>
        <taxon>Bacteria</taxon>
        <taxon>Pseudomonadati</taxon>
        <taxon>Pseudomonadota</taxon>
        <taxon>Gammaproteobacteria</taxon>
        <taxon>Lysobacterales</taxon>
        <taxon>Lysobacteraceae</taxon>
        <taxon>Marilutibacter</taxon>
    </lineage>
</organism>
<comment type="caution">
    <text evidence="1">The sequence shown here is derived from an EMBL/GenBank/DDBJ whole genome shotgun (WGS) entry which is preliminary data.</text>
</comment>
<protein>
    <submittedName>
        <fullName evidence="1">DUF2167 domain-containing protein</fullName>
    </submittedName>
</protein>
<evidence type="ECO:0000313" key="2">
    <source>
        <dbReference type="Proteomes" id="UP000320431"/>
    </source>
</evidence>
<reference evidence="1 2" key="1">
    <citation type="submission" date="2019-10" db="EMBL/GenBank/DDBJ databases">
        <title>Lysobacter alkalisoli sp. nov., isolated from saline-alkaline soil.</title>
        <authorList>
            <person name="Sun J.-Q."/>
        </authorList>
    </citation>
    <scope>NUCLEOTIDE SEQUENCE [LARGE SCALE GENOMIC DNA]</scope>
    <source>
        <strain evidence="1 2">KCTC 42381</strain>
    </source>
</reference>
<dbReference type="InterPro" id="IPR018682">
    <property type="entry name" value="DUF2167_membr"/>
</dbReference>
<evidence type="ECO:0000313" key="1">
    <source>
        <dbReference type="EMBL" id="KAB8174010.1"/>
    </source>
</evidence>
<sequence length="337" mass="36494">MLACGPPAPYASQRSVGRGEAPVAAAGGPLRGDPSRRQHTYHSGGHMFNHAKAMMALAVLVIAGAVFPAHGQESEAQANPVDELPWQTGPTQGRIGGNAQIEVPEGYAFLDAKATRTLNELYENPDSGRDEYTFAPAGRDWIAFFSFDDIGYVKDDESIDADEILESIREGTEFSNEERRQRGWEEIHVTGWTFKPQYDKELNALAWAIEAEAGDSGRKIVNFNTRLLGRKGVMEVTLVASPEDLQPAIGQFKALMPGYAFNDGERYADYREGDHIAEYGLAALITGGAAAVATKKGFFAAIGVFLAKAWKLILIGLVAVGAGIRKLFGGKQESNEE</sequence>
<dbReference type="Pfam" id="PF09935">
    <property type="entry name" value="DUF2167"/>
    <property type="match status" value="1"/>
</dbReference>
<proteinExistence type="predicted"/>
<dbReference type="AlphaFoldDB" id="A0A508AGV8"/>